<proteinExistence type="predicted"/>
<dbReference type="OrthoDB" id="141028at2759"/>
<sequence length="143" mass="16411">MGKVILLRFKPYLPNFIPTFTFKLTSRLRPLSNVRAEKLLPNTTAKIQTLDQGIINSIKHYILSQKMMFVLDRLGEGLGNQYNVDQLTALLWCEAAWSKAFLIQADFYSTSAFCCFNMKLRNLMLRWTPATQLVHPAVQQNAV</sequence>
<dbReference type="GeneID" id="9463010"/>
<dbReference type="RefSeq" id="XP_002997712.1">
    <property type="nucleotide sequence ID" value="XM_002997666.1"/>
</dbReference>
<dbReference type="InParanoid" id="D0NY55"/>
<dbReference type="Proteomes" id="UP000006643">
    <property type="component" value="Unassembled WGS sequence"/>
</dbReference>
<gene>
    <name evidence="1" type="ORF">PITG_18082</name>
</gene>
<dbReference type="HOGENOM" id="CLU_150974_0_0_1"/>
<name>D0NY55_PHYIT</name>
<dbReference type="EMBL" id="DS028185">
    <property type="protein sequence ID" value="EEY68013.1"/>
    <property type="molecule type" value="Genomic_DNA"/>
</dbReference>
<protein>
    <recommendedName>
        <fullName evidence="3">DDE-1 domain-containing protein</fullName>
    </recommendedName>
</protein>
<accession>D0NY55</accession>
<evidence type="ECO:0000313" key="1">
    <source>
        <dbReference type="EMBL" id="EEY68013.1"/>
    </source>
</evidence>
<evidence type="ECO:0008006" key="3">
    <source>
        <dbReference type="Google" id="ProtNLM"/>
    </source>
</evidence>
<dbReference type="AlphaFoldDB" id="D0NY55"/>
<organism evidence="1 2">
    <name type="scientific">Phytophthora infestans (strain T30-4)</name>
    <name type="common">Potato late blight agent</name>
    <dbReference type="NCBI Taxonomy" id="403677"/>
    <lineage>
        <taxon>Eukaryota</taxon>
        <taxon>Sar</taxon>
        <taxon>Stramenopiles</taxon>
        <taxon>Oomycota</taxon>
        <taxon>Peronosporomycetes</taxon>
        <taxon>Peronosporales</taxon>
        <taxon>Peronosporaceae</taxon>
        <taxon>Phytophthora</taxon>
    </lineage>
</organism>
<dbReference type="VEuPathDB" id="FungiDB:PITG_18082"/>
<evidence type="ECO:0000313" key="2">
    <source>
        <dbReference type="Proteomes" id="UP000006643"/>
    </source>
</evidence>
<dbReference type="KEGG" id="pif:PITG_18082"/>
<keyword evidence="2" id="KW-1185">Reference proteome</keyword>
<reference evidence="2" key="1">
    <citation type="journal article" date="2009" name="Nature">
        <title>Genome sequence and analysis of the Irish potato famine pathogen Phytophthora infestans.</title>
        <authorList>
            <consortium name="The Broad Institute Genome Sequencing Platform"/>
            <person name="Haas B.J."/>
            <person name="Kamoun S."/>
            <person name="Zody M.C."/>
            <person name="Jiang R.H."/>
            <person name="Handsaker R.E."/>
            <person name="Cano L.M."/>
            <person name="Grabherr M."/>
            <person name="Kodira C.D."/>
            <person name="Raffaele S."/>
            <person name="Torto-Alalibo T."/>
            <person name="Bozkurt T.O."/>
            <person name="Ah-Fong A.M."/>
            <person name="Alvarado L."/>
            <person name="Anderson V.L."/>
            <person name="Armstrong M.R."/>
            <person name="Avrova A."/>
            <person name="Baxter L."/>
            <person name="Beynon J."/>
            <person name="Boevink P.C."/>
            <person name="Bollmann S.R."/>
            <person name="Bos J.I."/>
            <person name="Bulone V."/>
            <person name="Cai G."/>
            <person name="Cakir C."/>
            <person name="Carrington J.C."/>
            <person name="Chawner M."/>
            <person name="Conti L."/>
            <person name="Costanzo S."/>
            <person name="Ewan R."/>
            <person name="Fahlgren N."/>
            <person name="Fischbach M.A."/>
            <person name="Fugelstad J."/>
            <person name="Gilroy E.M."/>
            <person name="Gnerre S."/>
            <person name="Green P.J."/>
            <person name="Grenville-Briggs L.J."/>
            <person name="Griffith J."/>
            <person name="Grunwald N.J."/>
            <person name="Horn K."/>
            <person name="Horner N.R."/>
            <person name="Hu C.H."/>
            <person name="Huitema E."/>
            <person name="Jeong D.H."/>
            <person name="Jones A.M."/>
            <person name="Jones J.D."/>
            <person name="Jones R.W."/>
            <person name="Karlsson E.K."/>
            <person name="Kunjeti S.G."/>
            <person name="Lamour K."/>
            <person name="Liu Z."/>
            <person name="Ma L."/>
            <person name="Maclean D."/>
            <person name="Chibucos M.C."/>
            <person name="McDonald H."/>
            <person name="McWalters J."/>
            <person name="Meijer H.J."/>
            <person name="Morgan W."/>
            <person name="Morris P.F."/>
            <person name="Munro C.A."/>
            <person name="O'Neill K."/>
            <person name="Ospina-Giraldo M."/>
            <person name="Pinzon A."/>
            <person name="Pritchard L."/>
            <person name="Ramsahoye B."/>
            <person name="Ren Q."/>
            <person name="Restrepo S."/>
            <person name="Roy S."/>
            <person name="Sadanandom A."/>
            <person name="Savidor A."/>
            <person name="Schornack S."/>
            <person name="Schwartz D.C."/>
            <person name="Schumann U.D."/>
            <person name="Schwessinger B."/>
            <person name="Seyer L."/>
            <person name="Sharpe T."/>
            <person name="Silvar C."/>
            <person name="Song J."/>
            <person name="Studholme D.J."/>
            <person name="Sykes S."/>
            <person name="Thines M."/>
            <person name="van de Vondervoort P.J."/>
            <person name="Phuntumart V."/>
            <person name="Wawra S."/>
            <person name="Weide R."/>
            <person name="Win J."/>
            <person name="Young C."/>
            <person name="Zhou S."/>
            <person name="Fry W."/>
            <person name="Meyers B.C."/>
            <person name="van West P."/>
            <person name="Ristaino J."/>
            <person name="Govers F."/>
            <person name="Birch P.R."/>
            <person name="Whisson S.C."/>
            <person name="Judelson H.S."/>
            <person name="Nusbaum C."/>
        </authorList>
    </citation>
    <scope>NUCLEOTIDE SEQUENCE [LARGE SCALE GENOMIC DNA]</scope>
    <source>
        <strain evidence="2">T30-4</strain>
    </source>
</reference>